<accession>A0AAX3FTP4</accession>
<proteinExistence type="predicted"/>
<organism evidence="1 2">
    <name type="scientific">Pseudomonas chlororaphis</name>
    <dbReference type="NCBI Taxonomy" id="587753"/>
    <lineage>
        <taxon>Bacteria</taxon>
        <taxon>Pseudomonadati</taxon>
        <taxon>Pseudomonadota</taxon>
        <taxon>Gammaproteobacteria</taxon>
        <taxon>Pseudomonadales</taxon>
        <taxon>Pseudomonadaceae</taxon>
        <taxon>Pseudomonas</taxon>
    </lineage>
</organism>
<evidence type="ECO:0000313" key="2">
    <source>
        <dbReference type="Proteomes" id="UP000277437"/>
    </source>
</evidence>
<dbReference type="EMBL" id="LR134334">
    <property type="protein sequence ID" value="VEF73872.1"/>
    <property type="molecule type" value="Genomic_DNA"/>
</dbReference>
<reference evidence="1 2" key="1">
    <citation type="submission" date="2018-12" db="EMBL/GenBank/DDBJ databases">
        <authorList>
            <consortium name="Pathogen Informatics"/>
        </authorList>
    </citation>
    <scope>NUCLEOTIDE SEQUENCE [LARGE SCALE GENOMIC DNA]</scope>
    <source>
        <strain evidence="1 2">NCTC7357</strain>
    </source>
</reference>
<name>A0AAX3FTP4_9PSED</name>
<evidence type="ECO:0000313" key="1">
    <source>
        <dbReference type="EMBL" id="VEF73872.1"/>
    </source>
</evidence>
<dbReference type="AlphaFoldDB" id="A0AAX3FTP4"/>
<protein>
    <recommendedName>
        <fullName evidence="3">DUF3077 domain-containing protein</fullName>
    </recommendedName>
</protein>
<evidence type="ECO:0008006" key="3">
    <source>
        <dbReference type="Google" id="ProtNLM"/>
    </source>
</evidence>
<dbReference type="Proteomes" id="UP000277437">
    <property type="component" value="Chromosome"/>
</dbReference>
<sequence>MSEEDAMHTPRDCNHSRVVIPRQQNSALGQWCEPEDHSPSEGLSIWSALSGLQLLAEALPGLGKSSLAQLHQAMEDQVQALEELFLGHAPIAM</sequence>
<gene>
    <name evidence="1" type="ORF">NCTC7357_02149</name>
</gene>